<keyword evidence="1" id="KW-1133">Transmembrane helix</keyword>
<keyword evidence="1" id="KW-0812">Transmembrane</keyword>
<proteinExistence type="predicted"/>
<gene>
    <name evidence="2" type="ORF">SO694_00002711</name>
</gene>
<comment type="caution">
    <text evidence="2">The sequence shown here is derived from an EMBL/GenBank/DDBJ whole genome shotgun (WGS) entry which is preliminary data.</text>
</comment>
<keyword evidence="1" id="KW-0472">Membrane</keyword>
<name>A0ABR1GDI3_AURAN</name>
<reference evidence="2 3" key="1">
    <citation type="submission" date="2024-03" db="EMBL/GenBank/DDBJ databases">
        <title>Aureococcus anophagefferens CCMP1851 and Kratosvirus quantuckense: Draft genome of a second virus-susceptible host strain in the model system.</title>
        <authorList>
            <person name="Chase E."/>
            <person name="Truchon A.R."/>
            <person name="Schepens W."/>
            <person name="Wilhelm S.W."/>
        </authorList>
    </citation>
    <scope>NUCLEOTIDE SEQUENCE [LARGE SCALE GENOMIC DNA]</scope>
    <source>
        <strain evidence="2 3">CCMP1851</strain>
    </source>
</reference>
<dbReference type="Proteomes" id="UP001363151">
    <property type="component" value="Unassembled WGS sequence"/>
</dbReference>
<keyword evidence="3" id="KW-1185">Reference proteome</keyword>
<dbReference type="EMBL" id="JBBJCI010000034">
    <property type="protein sequence ID" value="KAK7253823.1"/>
    <property type="molecule type" value="Genomic_DNA"/>
</dbReference>
<evidence type="ECO:0000313" key="3">
    <source>
        <dbReference type="Proteomes" id="UP001363151"/>
    </source>
</evidence>
<feature type="transmembrane region" description="Helical" evidence="1">
    <location>
        <begin position="52"/>
        <end position="77"/>
    </location>
</feature>
<sequence length="120" mass="12753">MPLVEIKSSHALPTVIAAPQHGYSSYTFFEPPPGEDEIVYGARKNSKQQGSVCYGSSIVLLLTLALMTVLSACFFVLDRSSLLHVWEKSRGEGSASGHSRLGNLTDAAGNFSAAVVAPKL</sequence>
<accession>A0ABR1GDI3</accession>
<evidence type="ECO:0000256" key="1">
    <source>
        <dbReference type="SAM" id="Phobius"/>
    </source>
</evidence>
<organism evidence="2 3">
    <name type="scientific">Aureococcus anophagefferens</name>
    <name type="common">Harmful bloom alga</name>
    <dbReference type="NCBI Taxonomy" id="44056"/>
    <lineage>
        <taxon>Eukaryota</taxon>
        <taxon>Sar</taxon>
        <taxon>Stramenopiles</taxon>
        <taxon>Ochrophyta</taxon>
        <taxon>Pelagophyceae</taxon>
        <taxon>Pelagomonadales</taxon>
        <taxon>Pelagomonadaceae</taxon>
        <taxon>Aureococcus</taxon>
    </lineage>
</organism>
<protein>
    <submittedName>
        <fullName evidence="2">Uncharacterized protein</fullName>
    </submittedName>
</protein>
<evidence type="ECO:0000313" key="2">
    <source>
        <dbReference type="EMBL" id="KAK7253823.1"/>
    </source>
</evidence>